<accession>T1CWL5</accession>
<reference evidence="2" key="1">
    <citation type="submission" date="2013-08" db="EMBL/GenBank/DDBJ databases">
        <authorList>
            <person name="Mendez C."/>
            <person name="Richter M."/>
            <person name="Ferrer M."/>
            <person name="Sanchez J."/>
        </authorList>
    </citation>
    <scope>NUCLEOTIDE SEQUENCE</scope>
</reference>
<proteinExistence type="predicted"/>
<organism evidence="2">
    <name type="scientific">mine drainage metagenome</name>
    <dbReference type="NCBI Taxonomy" id="410659"/>
    <lineage>
        <taxon>unclassified sequences</taxon>
        <taxon>metagenomes</taxon>
        <taxon>ecological metagenomes</taxon>
    </lineage>
</organism>
<evidence type="ECO:0000313" key="2">
    <source>
        <dbReference type="EMBL" id="EQD74430.1"/>
    </source>
</evidence>
<dbReference type="Pfam" id="PF09722">
    <property type="entry name" value="Xre_MbcA_ParS_C"/>
    <property type="match status" value="1"/>
</dbReference>
<evidence type="ECO:0000259" key="1">
    <source>
        <dbReference type="Pfam" id="PF09722"/>
    </source>
</evidence>
<sequence>MNALSITPFLDSPKSKFLSPKKIAQRLSLQVNDLAESAHVHRNTISARPQSPKVQELLRAIVRVISAATEAFGDRDRAITWMMNEPVPAFRHKTAFDLVREGRVEAVVSYLDSIASGFVG</sequence>
<dbReference type="EMBL" id="AUZY01001602">
    <property type="protein sequence ID" value="EQD74430.1"/>
    <property type="molecule type" value="Genomic_DNA"/>
</dbReference>
<dbReference type="InterPro" id="IPR024467">
    <property type="entry name" value="Xre/MbcA/ParS-like_toxin-bd"/>
</dbReference>
<name>T1CWL5_9ZZZZ</name>
<gene>
    <name evidence="2" type="ORF">B1B_02675</name>
</gene>
<comment type="caution">
    <text evidence="2">The sequence shown here is derived from an EMBL/GenBank/DDBJ whole genome shotgun (WGS) entry which is preliminary data.</text>
</comment>
<reference evidence="2" key="2">
    <citation type="journal article" date="2014" name="ISME J.">
        <title>Microbial stratification in low pH oxic and suboxic macroscopic growths along an acid mine drainage.</title>
        <authorList>
            <person name="Mendez-Garcia C."/>
            <person name="Mesa V."/>
            <person name="Sprenger R.R."/>
            <person name="Richter M."/>
            <person name="Diez M.S."/>
            <person name="Solano J."/>
            <person name="Bargiela R."/>
            <person name="Golyshina O.V."/>
            <person name="Manteca A."/>
            <person name="Ramos J.L."/>
            <person name="Gallego J.R."/>
            <person name="Llorente I."/>
            <person name="Martins Dos Santos V.A."/>
            <person name="Jensen O.N."/>
            <person name="Pelaez A.I."/>
            <person name="Sanchez J."/>
            <person name="Ferrer M."/>
        </authorList>
    </citation>
    <scope>NUCLEOTIDE SEQUENCE</scope>
</reference>
<dbReference type="AlphaFoldDB" id="T1CWL5"/>
<feature type="domain" description="Antitoxin Xre/MbcA/ParS-like toxin-binding" evidence="1">
    <location>
        <begin position="67"/>
        <end position="117"/>
    </location>
</feature>
<protein>
    <recommendedName>
        <fullName evidence="1">Antitoxin Xre/MbcA/ParS-like toxin-binding domain-containing protein</fullName>
    </recommendedName>
</protein>